<evidence type="ECO:0000259" key="2">
    <source>
        <dbReference type="PROSITE" id="PS50056"/>
    </source>
</evidence>
<dbReference type="Proteomes" id="UP000050794">
    <property type="component" value="Unassembled WGS sequence"/>
</dbReference>
<evidence type="ECO:0000259" key="1">
    <source>
        <dbReference type="PROSITE" id="PS50055"/>
    </source>
</evidence>
<gene>
    <name evidence="3" type="ORF">TCNE_LOCUS14058</name>
</gene>
<dbReference type="InterPro" id="IPR000387">
    <property type="entry name" value="Tyr_Pase_dom"/>
</dbReference>
<dbReference type="Gene3D" id="3.90.190.10">
    <property type="entry name" value="Protein tyrosine phosphatase superfamily"/>
    <property type="match status" value="1"/>
</dbReference>
<dbReference type="GO" id="GO:0004725">
    <property type="term" value="F:protein tyrosine phosphatase activity"/>
    <property type="evidence" value="ECO:0007669"/>
    <property type="project" value="InterPro"/>
</dbReference>
<proteinExistence type="predicted"/>
<dbReference type="InterPro" id="IPR029021">
    <property type="entry name" value="Prot-tyrosine_phosphatase-like"/>
</dbReference>
<dbReference type="SUPFAM" id="SSF52799">
    <property type="entry name" value="(Phosphotyrosine protein) phosphatases II"/>
    <property type="match status" value="1"/>
</dbReference>
<reference evidence="3 4" key="2">
    <citation type="submission" date="2018-11" db="EMBL/GenBank/DDBJ databases">
        <authorList>
            <consortium name="Pathogen Informatics"/>
        </authorList>
    </citation>
    <scope>NUCLEOTIDE SEQUENCE [LARGE SCALE GENOMIC DNA]</scope>
</reference>
<evidence type="ECO:0000313" key="3">
    <source>
        <dbReference type="EMBL" id="VDM45379.1"/>
    </source>
</evidence>
<reference evidence="5" key="1">
    <citation type="submission" date="2016-06" db="UniProtKB">
        <authorList>
            <consortium name="WormBaseParasite"/>
        </authorList>
    </citation>
    <scope>IDENTIFICATION</scope>
</reference>
<dbReference type="Pfam" id="PF00102">
    <property type="entry name" value="Y_phosphatase"/>
    <property type="match status" value="1"/>
</dbReference>
<dbReference type="WBParaSite" id="TCNE_0001405801-mRNA-1">
    <property type="protein sequence ID" value="TCNE_0001405801-mRNA-1"/>
    <property type="gene ID" value="TCNE_0001405801"/>
</dbReference>
<dbReference type="AlphaFoldDB" id="A0A183UZY8"/>
<dbReference type="PRINTS" id="PR00700">
    <property type="entry name" value="PRTYPHPHTASE"/>
</dbReference>
<organism evidence="4 5">
    <name type="scientific">Toxocara canis</name>
    <name type="common">Canine roundworm</name>
    <dbReference type="NCBI Taxonomy" id="6265"/>
    <lineage>
        <taxon>Eukaryota</taxon>
        <taxon>Metazoa</taxon>
        <taxon>Ecdysozoa</taxon>
        <taxon>Nematoda</taxon>
        <taxon>Chromadorea</taxon>
        <taxon>Rhabditida</taxon>
        <taxon>Spirurina</taxon>
        <taxon>Ascaridomorpha</taxon>
        <taxon>Ascaridoidea</taxon>
        <taxon>Toxocaridae</taxon>
        <taxon>Toxocara</taxon>
    </lineage>
</organism>
<sequence length="363" mass="40891">MQCEQIVCLNCAIVGQLVGRMAGEEEEDGQQVQQEACMGEEAMDETKVETMTPKDFVDAIAQEGGQLLVKWHKMITKNPPKVDAFLEPTNTAKNRFPNILLYDRSRVKIKDNLGSDYYHASFVDSYDKIDGYVLAQAPFDDDTESDFWRVVYQERPKLIVLLSTLTGEDGRKLMRNFWPSEAKEERRFVKGYIVVRCNSVDQEKDSDSYQLLVMGPGQRGKSGLRTTLIHYKKWIEDKAIPDSLLEFRATVYFFPVLVEVAFVRQVKLATTRAVKGGLDGPVCLVCPSGVHRCGTFAVLDIILDRLANERKVGLLETVAIVRKQRYGCVTHFAHYNHVADLIVRQAISSGIVDPSCIGSGKKK</sequence>
<keyword evidence="4" id="KW-1185">Reference proteome</keyword>
<name>A0A183UZY8_TOXCA</name>
<feature type="domain" description="Tyrosine specific protein phosphatases" evidence="2">
    <location>
        <begin position="260"/>
        <end position="336"/>
    </location>
</feature>
<evidence type="ECO:0000313" key="4">
    <source>
        <dbReference type="Proteomes" id="UP000050794"/>
    </source>
</evidence>
<dbReference type="SMART" id="SM00194">
    <property type="entry name" value="PTPc"/>
    <property type="match status" value="1"/>
</dbReference>
<dbReference type="CDD" id="cd00047">
    <property type="entry name" value="PTPc"/>
    <property type="match status" value="1"/>
</dbReference>
<feature type="domain" description="Tyrosine-protein phosphatase" evidence="1">
    <location>
        <begin position="88"/>
        <end position="345"/>
    </location>
</feature>
<dbReference type="EMBL" id="UYWY01022039">
    <property type="protein sequence ID" value="VDM45379.1"/>
    <property type="molecule type" value="Genomic_DNA"/>
</dbReference>
<dbReference type="InterPro" id="IPR000242">
    <property type="entry name" value="PTP_cat"/>
</dbReference>
<protein>
    <submittedName>
        <fullName evidence="5">Tyrosine-protein phosphatase domain-containing protein</fullName>
    </submittedName>
</protein>
<dbReference type="PROSITE" id="PS50055">
    <property type="entry name" value="TYR_PHOSPHATASE_PTP"/>
    <property type="match status" value="1"/>
</dbReference>
<dbReference type="PROSITE" id="PS50056">
    <property type="entry name" value="TYR_PHOSPHATASE_2"/>
    <property type="match status" value="1"/>
</dbReference>
<dbReference type="PANTHER" id="PTHR19134">
    <property type="entry name" value="RECEPTOR-TYPE TYROSINE-PROTEIN PHOSPHATASE"/>
    <property type="match status" value="1"/>
</dbReference>
<dbReference type="SMART" id="SM00404">
    <property type="entry name" value="PTPc_motif"/>
    <property type="match status" value="1"/>
</dbReference>
<dbReference type="PANTHER" id="PTHR19134:SF559">
    <property type="entry name" value="TYROSINE-PROTEIN PHOSPHATASE DOMAIN-CONTAINING PROTEIN"/>
    <property type="match status" value="1"/>
</dbReference>
<evidence type="ECO:0000313" key="5">
    <source>
        <dbReference type="WBParaSite" id="TCNE_0001405801-mRNA-1"/>
    </source>
</evidence>
<dbReference type="InterPro" id="IPR003595">
    <property type="entry name" value="Tyr_Pase_cat"/>
</dbReference>
<dbReference type="InterPro" id="IPR050348">
    <property type="entry name" value="Protein-Tyr_Phosphatase"/>
</dbReference>
<accession>A0A183UZY8</accession>